<reference evidence="1" key="1">
    <citation type="journal article" date="2014" name="Front. Microbiol.">
        <title>High frequency of phylogenetically diverse reductive dehalogenase-homologous genes in deep subseafloor sedimentary metagenomes.</title>
        <authorList>
            <person name="Kawai M."/>
            <person name="Futagami T."/>
            <person name="Toyoda A."/>
            <person name="Takaki Y."/>
            <person name="Nishi S."/>
            <person name="Hori S."/>
            <person name="Arai W."/>
            <person name="Tsubouchi T."/>
            <person name="Morono Y."/>
            <person name="Uchiyama I."/>
            <person name="Ito T."/>
            <person name="Fujiyama A."/>
            <person name="Inagaki F."/>
            <person name="Takami H."/>
        </authorList>
    </citation>
    <scope>NUCLEOTIDE SEQUENCE</scope>
    <source>
        <strain evidence="1">Expedition CK06-06</strain>
    </source>
</reference>
<proteinExistence type="predicted"/>
<name>X0TIN5_9ZZZZ</name>
<accession>X0TIN5</accession>
<dbReference type="EMBL" id="BARS01018315">
    <property type="protein sequence ID" value="GAF93094.1"/>
    <property type="molecule type" value="Genomic_DNA"/>
</dbReference>
<gene>
    <name evidence="1" type="ORF">S01H1_29816</name>
</gene>
<comment type="caution">
    <text evidence="1">The sequence shown here is derived from an EMBL/GenBank/DDBJ whole genome shotgun (WGS) entry which is preliminary data.</text>
</comment>
<evidence type="ECO:0000313" key="1">
    <source>
        <dbReference type="EMBL" id="GAF93094.1"/>
    </source>
</evidence>
<dbReference type="AlphaFoldDB" id="X0TIN5"/>
<evidence type="ECO:0008006" key="2">
    <source>
        <dbReference type="Google" id="ProtNLM"/>
    </source>
</evidence>
<sequence length="200" mass="22386">MGDYQKGNTYSIFKMPAETGIWELRLSGQDLPQEGEQINVSISGKSEIYSNFLTFQPEYKQGQRVLIRVEVADVAGNQKIPLENIKVKAKIEGPTPQLLKKVGKGKFEINPFKILIGLILKQQEIDLYDDGAHDDYDSKDGIYGGTFLGGDILGPYLVTAIIEGQSQGKIISRQIQESFQIGPIQNNKLTISDFIQIRHR</sequence>
<organism evidence="1">
    <name type="scientific">marine sediment metagenome</name>
    <dbReference type="NCBI Taxonomy" id="412755"/>
    <lineage>
        <taxon>unclassified sequences</taxon>
        <taxon>metagenomes</taxon>
        <taxon>ecological metagenomes</taxon>
    </lineage>
</organism>
<protein>
    <recommendedName>
        <fullName evidence="2">Macroglobulin domain-containing protein</fullName>
    </recommendedName>
</protein>